<evidence type="ECO:0000256" key="1">
    <source>
        <dbReference type="ARBA" id="ARBA00022729"/>
    </source>
</evidence>
<keyword evidence="2" id="KW-0677">Repeat</keyword>
<dbReference type="InterPro" id="IPR011936">
    <property type="entry name" value="Myxo_disulph_rpt"/>
</dbReference>
<evidence type="ECO:0000313" key="6">
    <source>
        <dbReference type="Proteomes" id="UP000688137"/>
    </source>
</evidence>
<dbReference type="PANTHER" id="PTHR39767:SF2">
    <property type="entry name" value="CHROMOSOME UNDETERMINED SCAFFOLD_1, WHOLE GENOME SHOTGUN SEQUENCE"/>
    <property type="match status" value="1"/>
</dbReference>
<dbReference type="PANTHER" id="PTHR39767">
    <property type="entry name" value="CALCIUM/CALMODULIN-BINDING MEMBRANE PROTEIN PCM4-RELATED"/>
    <property type="match status" value="1"/>
</dbReference>
<dbReference type="Pfam" id="PF13948">
    <property type="entry name" value="DUF4215"/>
    <property type="match status" value="1"/>
</dbReference>
<dbReference type="AlphaFoldDB" id="A0A8S1PQJ1"/>
<dbReference type="Proteomes" id="UP000688137">
    <property type="component" value="Unassembled WGS sequence"/>
</dbReference>
<keyword evidence="3" id="KW-1015">Disulfide bond</keyword>
<accession>A0A8S1PQJ1</accession>
<name>A0A8S1PQJ1_PARPR</name>
<feature type="transmembrane region" description="Helical" evidence="4">
    <location>
        <begin position="164"/>
        <end position="189"/>
    </location>
</feature>
<keyword evidence="4" id="KW-1133">Transmembrane helix</keyword>
<comment type="caution">
    <text evidence="5">The sequence shown here is derived from an EMBL/GenBank/DDBJ whole genome shotgun (WGS) entry which is preliminary data.</text>
</comment>
<sequence length="341" mass="39834">MILHFLEFILLLFHAICFVANWRLVDSRFTETQILEVNSWISKDSCTTSTVSDMLSNGNCKTNQLQKYVIYISILAINYDDGINLPCLPICGDQIIVDEDDCDDGNNDPYDGCHQCQFTFQDECQICFKNKCYHCKDNYSLIEAINTFISICGDLVIIKMNNAMMVIILNLIDVILVNSNGIIIVSIVVKEFVRNGMKQMDGIQQVRNVNLYVEMEQLLKDKQYCEDSNLYPFDLCNFCEQECSEHCLLCSNGKCLKCGKGFNMMNKINYVFKFVVTFKLQGMNNVQIKQHIIYKFVRIASQVSSQFLTMQLWLMQLMLIWLQFNQQWLLTRLWRWINCRY</sequence>
<dbReference type="EMBL" id="CAJJDM010000128">
    <property type="protein sequence ID" value="CAD8104983.1"/>
    <property type="molecule type" value="Genomic_DNA"/>
</dbReference>
<feature type="transmembrane region" description="Helical" evidence="4">
    <location>
        <begin position="6"/>
        <end position="25"/>
    </location>
</feature>
<reference evidence="5" key="1">
    <citation type="submission" date="2021-01" db="EMBL/GenBank/DDBJ databases">
        <authorList>
            <consortium name="Genoscope - CEA"/>
            <person name="William W."/>
        </authorList>
    </citation>
    <scope>NUCLEOTIDE SEQUENCE</scope>
</reference>
<keyword evidence="6" id="KW-1185">Reference proteome</keyword>
<evidence type="ECO:0000313" key="5">
    <source>
        <dbReference type="EMBL" id="CAD8104983.1"/>
    </source>
</evidence>
<evidence type="ECO:0000256" key="4">
    <source>
        <dbReference type="SAM" id="Phobius"/>
    </source>
</evidence>
<evidence type="ECO:0000256" key="3">
    <source>
        <dbReference type="ARBA" id="ARBA00023157"/>
    </source>
</evidence>
<keyword evidence="4" id="KW-0472">Membrane</keyword>
<organism evidence="5 6">
    <name type="scientific">Paramecium primaurelia</name>
    <dbReference type="NCBI Taxonomy" id="5886"/>
    <lineage>
        <taxon>Eukaryota</taxon>
        <taxon>Sar</taxon>
        <taxon>Alveolata</taxon>
        <taxon>Ciliophora</taxon>
        <taxon>Intramacronucleata</taxon>
        <taxon>Oligohymenophorea</taxon>
        <taxon>Peniculida</taxon>
        <taxon>Parameciidae</taxon>
        <taxon>Paramecium</taxon>
    </lineage>
</organism>
<protein>
    <submittedName>
        <fullName evidence="5">Uncharacterized protein</fullName>
    </submittedName>
</protein>
<gene>
    <name evidence="5" type="ORF">PPRIM_AZ9-3.1.T1250169</name>
</gene>
<keyword evidence="4" id="KW-0812">Transmembrane</keyword>
<proteinExistence type="predicted"/>
<evidence type="ECO:0000256" key="2">
    <source>
        <dbReference type="ARBA" id="ARBA00022737"/>
    </source>
</evidence>
<keyword evidence="1" id="KW-0732">Signal</keyword>